<dbReference type="AlphaFoldDB" id="A0A538TBP8"/>
<proteinExistence type="predicted"/>
<dbReference type="Proteomes" id="UP000316852">
    <property type="component" value="Unassembled WGS sequence"/>
</dbReference>
<gene>
    <name evidence="1" type="ORF">E6K76_00295</name>
</gene>
<comment type="caution">
    <text evidence="1">The sequence shown here is derived from an EMBL/GenBank/DDBJ whole genome shotgun (WGS) entry which is preliminary data.</text>
</comment>
<organism evidence="1 2">
    <name type="scientific">Eiseniibacteriota bacterium</name>
    <dbReference type="NCBI Taxonomy" id="2212470"/>
    <lineage>
        <taxon>Bacteria</taxon>
        <taxon>Candidatus Eiseniibacteriota</taxon>
    </lineage>
</organism>
<evidence type="ECO:0000313" key="2">
    <source>
        <dbReference type="Proteomes" id="UP000316852"/>
    </source>
</evidence>
<evidence type="ECO:0000313" key="1">
    <source>
        <dbReference type="EMBL" id="TMQ60964.1"/>
    </source>
</evidence>
<protein>
    <submittedName>
        <fullName evidence="1">Uncharacterized protein</fullName>
    </submittedName>
</protein>
<accession>A0A538TBP8</accession>
<name>A0A538TBP8_UNCEI</name>
<sequence length="131" mass="14214">MLLEDAEHVFDLVRPQVAERFWKLAELQGQGAEVQSQGASTLANAAMEKDAAWLESQLGPDSHGGVVDRQITYPGNAPNRAVDLLVQLVETGATSQALLCRQQTSLHVCEWRPANALIEFLVRGMGIDSGC</sequence>
<reference evidence="1 2" key="1">
    <citation type="journal article" date="2019" name="Nat. Microbiol.">
        <title>Mediterranean grassland soil C-N compound turnover is dependent on rainfall and depth, and is mediated by genomically divergent microorganisms.</title>
        <authorList>
            <person name="Diamond S."/>
            <person name="Andeer P.F."/>
            <person name="Li Z."/>
            <person name="Crits-Christoph A."/>
            <person name="Burstein D."/>
            <person name="Anantharaman K."/>
            <person name="Lane K.R."/>
            <person name="Thomas B.C."/>
            <person name="Pan C."/>
            <person name="Northen T.R."/>
            <person name="Banfield J.F."/>
        </authorList>
    </citation>
    <scope>NUCLEOTIDE SEQUENCE [LARGE SCALE GENOMIC DNA]</scope>
    <source>
        <strain evidence="1">WS_6</strain>
    </source>
</reference>
<dbReference type="EMBL" id="VBOW01000003">
    <property type="protein sequence ID" value="TMQ60964.1"/>
    <property type="molecule type" value="Genomic_DNA"/>
</dbReference>